<comment type="caution">
    <text evidence="1">The sequence shown here is derived from an EMBL/GenBank/DDBJ whole genome shotgun (WGS) entry which is preliminary data.</text>
</comment>
<evidence type="ECO:0008006" key="3">
    <source>
        <dbReference type="Google" id="ProtNLM"/>
    </source>
</evidence>
<proteinExistence type="predicted"/>
<gene>
    <name evidence="1" type="ORF">IAA07_12105</name>
</gene>
<dbReference type="AlphaFoldDB" id="A0A9D2KQB5"/>
<reference evidence="1" key="1">
    <citation type="journal article" date="2021" name="PeerJ">
        <title>Extensive microbial diversity within the chicken gut microbiome revealed by metagenomics and culture.</title>
        <authorList>
            <person name="Gilroy R."/>
            <person name="Ravi A."/>
            <person name="Getino M."/>
            <person name="Pursley I."/>
            <person name="Horton D.L."/>
            <person name="Alikhan N.F."/>
            <person name="Baker D."/>
            <person name="Gharbi K."/>
            <person name="Hall N."/>
            <person name="Watson M."/>
            <person name="Adriaenssens E.M."/>
            <person name="Foster-Nyarko E."/>
            <person name="Jarju S."/>
            <person name="Secka A."/>
            <person name="Antonio M."/>
            <person name="Oren A."/>
            <person name="Chaudhuri R.R."/>
            <person name="La Ragione R."/>
            <person name="Hildebrand F."/>
            <person name="Pallen M.J."/>
        </authorList>
    </citation>
    <scope>NUCLEOTIDE SEQUENCE</scope>
    <source>
        <strain evidence="1">CHK178-16964</strain>
    </source>
</reference>
<reference evidence="1" key="2">
    <citation type="submission" date="2021-04" db="EMBL/GenBank/DDBJ databases">
        <authorList>
            <person name="Gilroy R."/>
        </authorList>
    </citation>
    <scope>NUCLEOTIDE SEQUENCE</scope>
    <source>
        <strain evidence="1">CHK178-16964</strain>
    </source>
</reference>
<organism evidence="1 2">
    <name type="scientific">Candidatus Lachnoclostridium stercoravium</name>
    <dbReference type="NCBI Taxonomy" id="2838633"/>
    <lineage>
        <taxon>Bacteria</taxon>
        <taxon>Bacillati</taxon>
        <taxon>Bacillota</taxon>
        <taxon>Clostridia</taxon>
        <taxon>Lachnospirales</taxon>
        <taxon>Lachnospiraceae</taxon>
    </lineage>
</organism>
<accession>A0A9D2KQB5</accession>
<sequence length="96" mass="10874">MILEEYNEELHEKTLYEQGRAAGIREGQATGRKEGKISSLRKTLLHYLSRTGNPVSDRLKDRILSEPDPDMLEKWLDMAFGGASAQELENVLNEKG</sequence>
<protein>
    <recommendedName>
        <fullName evidence="3">DUF4351 domain-containing protein</fullName>
    </recommendedName>
</protein>
<evidence type="ECO:0000313" key="2">
    <source>
        <dbReference type="Proteomes" id="UP000823900"/>
    </source>
</evidence>
<dbReference type="EMBL" id="DWZA01000101">
    <property type="protein sequence ID" value="HJA72295.1"/>
    <property type="molecule type" value="Genomic_DNA"/>
</dbReference>
<name>A0A9D2KQB5_9FIRM</name>
<evidence type="ECO:0000313" key="1">
    <source>
        <dbReference type="EMBL" id="HJA72295.1"/>
    </source>
</evidence>
<dbReference type="Proteomes" id="UP000823900">
    <property type="component" value="Unassembled WGS sequence"/>
</dbReference>